<name>A0ABW4GX57_9ACTN</name>
<accession>A0ABW4GX57</accession>
<dbReference type="NCBIfam" id="NF041061">
    <property type="entry name" value="DpdD"/>
    <property type="match status" value="1"/>
</dbReference>
<proteinExistence type="predicted"/>
<gene>
    <name evidence="1" type="primary">dpdD</name>
    <name evidence="1" type="ORF">ACFSJ0_60690</name>
</gene>
<dbReference type="EMBL" id="JBHUCM010000075">
    <property type="protein sequence ID" value="MFD1547347.1"/>
    <property type="molecule type" value="Genomic_DNA"/>
</dbReference>
<reference evidence="2" key="1">
    <citation type="journal article" date="2019" name="Int. J. Syst. Evol. Microbiol.">
        <title>The Global Catalogue of Microorganisms (GCM) 10K type strain sequencing project: providing services to taxonomists for standard genome sequencing and annotation.</title>
        <authorList>
            <consortium name="The Broad Institute Genomics Platform"/>
            <consortium name="The Broad Institute Genome Sequencing Center for Infectious Disease"/>
            <person name="Wu L."/>
            <person name="Ma J."/>
        </authorList>
    </citation>
    <scope>NUCLEOTIDE SEQUENCE [LARGE SCALE GENOMIC DNA]</scope>
    <source>
        <strain evidence="2">CGMCC 1.15399</strain>
    </source>
</reference>
<evidence type="ECO:0000313" key="2">
    <source>
        <dbReference type="Proteomes" id="UP001597097"/>
    </source>
</evidence>
<dbReference type="Proteomes" id="UP001597097">
    <property type="component" value="Unassembled WGS sequence"/>
</dbReference>
<comment type="caution">
    <text evidence="1">The sequence shown here is derived from an EMBL/GenBank/DDBJ whole genome shotgun (WGS) entry which is preliminary data.</text>
</comment>
<dbReference type="RefSeq" id="WP_219528065.1">
    <property type="nucleotide sequence ID" value="NZ_JAHKRM010000003.1"/>
</dbReference>
<dbReference type="InterPro" id="IPR049807">
    <property type="entry name" value="DpdD-like"/>
</dbReference>
<sequence>MNSILPDAAWTKFIAAFFSPPNEITATGNEAAERIIAQAEAAWFANPASPFVLPVSASSWTYWYVIFPDQDQQLWIRDLIQAYVGSWIDFSGQPVPEDSDLPLDQAVRALTGPQGCSYRLLVPRDANVEARVREGLVRLTRSLVARPYRRINLALPLGRLIGDFWDSCASGAEARTEEILNVLEKDHRLSRANKLFLRLQYLATFEQWDRLEQFDELPDLIRLDRPVLASDALARLAMARLPDTADLTDFVRSTSAYGCLLGSATMIRSAAGAQYYAYWSLSSGEPAEVVAARLLESGWLDRANGRRDLAALLSVPGTLDRTPTGEPDLAELHLALGGGRLDAAIEVLARVTPSATLLPVLLELVTKTLSNRSIQLLQHWRGQLVESDICHIVSGRLATSGNQVAIAAEPIGVTLKAVFADGISATERARTIAELRAQAVPRLMQPGVLHEVVDVARPLSRSLDSSLLPHLIDLLLDMERNLFLAAGDVAGIQDLRLTIVEAWALGDESGDRHRAARLLDLVARTLTTGVSASIFDELVESLRAGWTPFLTDADLSLGLEMIEVLAATRPDAAVEIQTFATQILSRIGPHNARRIDAVLLETAKMLAADFGLELAIPLEPDGQALKAGLRTRPPEGCFVAIYSLMEPAANRAAAIVRDWYPETRVETFTDKVASTALRNAAKQADLLVIADKAAAHAATDALKKARGRKPINYALGKGSASLVEAVIEGFTTIFGDAAHRTEKHN</sequence>
<protein>
    <submittedName>
        <fullName evidence="1">Protein DpdD</fullName>
    </submittedName>
</protein>
<keyword evidence="2" id="KW-1185">Reference proteome</keyword>
<organism evidence="1 2">
    <name type="scientific">Nonomuraea guangzhouensis</name>
    <dbReference type="NCBI Taxonomy" id="1291555"/>
    <lineage>
        <taxon>Bacteria</taxon>
        <taxon>Bacillati</taxon>
        <taxon>Actinomycetota</taxon>
        <taxon>Actinomycetes</taxon>
        <taxon>Streptosporangiales</taxon>
        <taxon>Streptosporangiaceae</taxon>
        <taxon>Nonomuraea</taxon>
    </lineage>
</organism>
<evidence type="ECO:0000313" key="1">
    <source>
        <dbReference type="EMBL" id="MFD1547347.1"/>
    </source>
</evidence>